<gene>
    <name evidence="1" type="ORF">SMAX5B_010183</name>
</gene>
<dbReference type="Proteomes" id="UP000246464">
    <property type="component" value="Chromosome 3"/>
</dbReference>
<sequence length="97" mass="10622">MAAKETAMPGHNLVKETESCGGRVGFAPWVLMEEEVGEGGLSMVITRRWTGCYGVPLLHSDSYKSALSCAEEERGRGDVEHADHNRHGLKQFDSLCT</sequence>
<organism evidence="1 2">
    <name type="scientific">Scophthalmus maximus</name>
    <name type="common">Turbot</name>
    <name type="synonym">Psetta maxima</name>
    <dbReference type="NCBI Taxonomy" id="52904"/>
    <lineage>
        <taxon>Eukaryota</taxon>
        <taxon>Metazoa</taxon>
        <taxon>Chordata</taxon>
        <taxon>Craniata</taxon>
        <taxon>Vertebrata</taxon>
        <taxon>Euteleostomi</taxon>
        <taxon>Actinopterygii</taxon>
        <taxon>Neopterygii</taxon>
        <taxon>Teleostei</taxon>
        <taxon>Neoteleostei</taxon>
        <taxon>Acanthomorphata</taxon>
        <taxon>Carangaria</taxon>
        <taxon>Pleuronectiformes</taxon>
        <taxon>Pleuronectoidei</taxon>
        <taxon>Scophthalmidae</taxon>
        <taxon>Scophthalmus</taxon>
    </lineage>
</organism>
<reference evidence="1 2" key="1">
    <citation type="submission" date="2017-12" db="EMBL/GenBank/DDBJ databases">
        <title>Integrating genomic resources of turbot (Scophthalmus maximus) in depth evaluation of genetic and physical mapping variation across individuals.</title>
        <authorList>
            <person name="Martinez P."/>
        </authorList>
    </citation>
    <scope>NUCLEOTIDE SEQUENCE [LARGE SCALE GENOMIC DNA]</scope>
</reference>
<name>A0A2U9B5N8_SCOMX</name>
<keyword evidence="2" id="KW-1185">Reference proteome</keyword>
<proteinExistence type="predicted"/>
<evidence type="ECO:0000313" key="2">
    <source>
        <dbReference type="Proteomes" id="UP000246464"/>
    </source>
</evidence>
<dbReference type="EMBL" id="CP026245">
    <property type="protein sequence ID" value="AWO99262.1"/>
    <property type="molecule type" value="Genomic_DNA"/>
</dbReference>
<evidence type="ECO:0000313" key="1">
    <source>
        <dbReference type="EMBL" id="AWO99262.1"/>
    </source>
</evidence>
<accession>A0A2U9B5N8</accession>
<protein>
    <submittedName>
        <fullName evidence="1">Uncharacterized protein</fullName>
    </submittedName>
</protein>
<dbReference type="AlphaFoldDB" id="A0A2U9B5N8"/>